<proteinExistence type="inferred from homology"/>
<feature type="binding site" evidence="6">
    <location>
        <position position="245"/>
    </location>
    <ligand>
        <name>NAD(+)</name>
        <dbReference type="ChEBI" id="CHEBI:57540"/>
    </ligand>
</feature>
<dbReference type="InterPro" id="IPR017437">
    <property type="entry name" value="ATP-NAD_kinase_PpnK-typ_C"/>
</dbReference>
<dbReference type="GO" id="GO:0046872">
    <property type="term" value="F:metal ion binding"/>
    <property type="evidence" value="ECO:0007669"/>
    <property type="project" value="UniProtKB-UniRule"/>
</dbReference>
<keyword evidence="6" id="KW-0547">Nucleotide-binding</keyword>
<feature type="binding site" evidence="6">
    <location>
        <begin position="72"/>
        <end position="73"/>
    </location>
    <ligand>
        <name>NAD(+)</name>
        <dbReference type="ChEBI" id="CHEBI:57540"/>
    </ligand>
</feature>
<evidence type="ECO:0000313" key="7">
    <source>
        <dbReference type="EMBL" id="EHY30951.1"/>
    </source>
</evidence>
<keyword evidence="8" id="KW-1185">Reference proteome</keyword>
<keyword evidence="6" id="KW-0067">ATP-binding</keyword>
<dbReference type="GO" id="GO:0003951">
    <property type="term" value="F:NAD+ kinase activity"/>
    <property type="evidence" value="ECO:0007669"/>
    <property type="project" value="UniProtKB-UniRule"/>
</dbReference>
<name>H3KG25_9BURK</name>
<feature type="binding site" evidence="6">
    <location>
        <begin position="146"/>
        <end position="147"/>
    </location>
    <ligand>
        <name>NAD(+)</name>
        <dbReference type="ChEBI" id="CHEBI:57540"/>
    </ligand>
</feature>
<dbReference type="PATRIC" id="fig|762967.3.peg.1336"/>
<dbReference type="EC" id="2.7.1.23" evidence="6"/>
<feature type="active site" description="Proton acceptor" evidence="6">
    <location>
        <position position="72"/>
    </location>
</feature>
<evidence type="ECO:0000256" key="2">
    <source>
        <dbReference type="ARBA" id="ARBA00022777"/>
    </source>
</evidence>
<dbReference type="OrthoDB" id="9774737at2"/>
<evidence type="ECO:0000256" key="4">
    <source>
        <dbReference type="ARBA" id="ARBA00023027"/>
    </source>
</evidence>
<dbReference type="RefSeq" id="WP_008542770.1">
    <property type="nucleotide sequence ID" value="NZ_JH604988.1"/>
</dbReference>
<dbReference type="GO" id="GO:0005524">
    <property type="term" value="F:ATP binding"/>
    <property type="evidence" value="ECO:0007669"/>
    <property type="project" value="UniProtKB-KW"/>
</dbReference>
<keyword evidence="1 6" id="KW-0808">Transferase</keyword>
<evidence type="ECO:0000256" key="3">
    <source>
        <dbReference type="ARBA" id="ARBA00022857"/>
    </source>
</evidence>
<dbReference type="SUPFAM" id="SSF111331">
    <property type="entry name" value="NAD kinase/diacylglycerol kinase-like"/>
    <property type="match status" value="1"/>
</dbReference>
<dbReference type="Proteomes" id="UP000004956">
    <property type="component" value="Unassembled WGS sequence"/>
</dbReference>
<dbReference type="PANTHER" id="PTHR20275:SF0">
    <property type="entry name" value="NAD KINASE"/>
    <property type="match status" value="1"/>
</dbReference>
<keyword evidence="6" id="KW-0963">Cytoplasm</keyword>
<comment type="function">
    <text evidence="6">Involved in the regulation of the intracellular balance of NAD and NADP, and is a key enzyme in the biosynthesis of NADP. Catalyzes specifically the phosphorylation on 2'-hydroxyl of the adenosine moiety of NAD to yield NADP.</text>
</comment>
<gene>
    <name evidence="6" type="primary">nadK</name>
    <name evidence="7" type="ORF">HMPREF9440_01700</name>
</gene>
<sequence>MPLYKNVAVFVKPTESLTVPLTVLIEVLEKAGAEVYLDERSAETLGSRAPSRGHTRDELGALCDLAVVLGGDGTMLGVARSLAPYRRPIIGINAGRLGFITDIVFDEVREVLPAVLEGRCTSDVRRLLAGEIIRDGKVLYRNVAVNDIGVTHGRAGGMVDFVIDVNGQQMSSQSADGIICSTATGSTAYALASGGPILHPSLDGMVLVPVAPHTLSSRPIVLPAGLTVTIEVTDARDAQAYFDMQEFFDMKPGDLIRIRMAEETLEMLHPQGFDYFDLLRRKLKWNFMPTSVRRQASGGE</sequence>
<dbReference type="GO" id="GO:0019674">
    <property type="term" value="P:NAD+ metabolic process"/>
    <property type="evidence" value="ECO:0007669"/>
    <property type="project" value="InterPro"/>
</dbReference>
<feature type="binding site" evidence="6">
    <location>
        <position position="176"/>
    </location>
    <ligand>
        <name>NAD(+)</name>
        <dbReference type="ChEBI" id="CHEBI:57540"/>
    </ligand>
</feature>
<dbReference type="STRING" id="762967.HMPREF9440_01700"/>
<dbReference type="Gene3D" id="2.60.200.30">
    <property type="entry name" value="Probable inorganic polyphosphate/atp-NAD kinase, domain 2"/>
    <property type="match status" value="1"/>
</dbReference>
<evidence type="ECO:0000313" key="8">
    <source>
        <dbReference type="Proteomes" id="UP000004956"/>
    </source>
</evidence>
<keyword evidence="3 6" id="KW-0521">NADP</keyword>
<comment type="subcellular location">
    <subcellularLocation>
        <location evidence="6">Cytoplasm</location>
    </subcellularLocation>
</comment>
<dbReference type="GO" id="GO:0005737">
    <property type="term" value="C:cytoplasm"/>
    <property type="evidence" value="ECO:0007669"/>
    <property type="project" value="UniProtKB-SubCell"/>
</dbReference>
<dbReference type="HAMAP" id="MF_00361">
    <property type="entry name" value="NAD_kinase"/>
    <property type="match status" value="1"/>
</dbReference>
<evidence type="ECO:0000256" key="5">
    <source>
        <dbReference type="ARBA" id="ARBA00047925"/>
    </source>
</evidence>
<dbReference type="Pfam" id="PF20143">
    <property type="entry name" value="NAD_kinase_C"/>
    <property type="match status" value="1"/>
</dbReference>
<dbReference type="GO" id="GO:0006741">
    <property type="term" value="P:NADP+ biosynthetic process"/>
    <property type="evidence" value="ECO:0007669"/>
    <property type="project" value="UniProtKB-UniRule"/>
</dbReference>
<comment type="similarity">
    <text evidence="6">Belongs to the NAD kinase family.</text>
</comment>
<dbReference type="InterPro" id="IPR016064">
    <property type="entry name" value="NAD/diacylglycerol_kinase_sf"/>
</dbReference>
<dbReference type="HOGENOM" id="CLU_008831_0_1_4"/>
<comment type="caution">
    <text evidence="7">The sequence shown here is derived from an EMBL/GenBank/DDBJ whole genome shotgun (WGS) entry which is preliminary data.</text>
</comment>
<dbReference type="InterPro" id="IPR017438">
    <property type="entry name" value="ATP-NAD_kinase_N"/>
</dbReference>
<comment type="catalytic activity">
    <reaction evidence="5 6">
        <text>NAD(+) + ATP = ADP + NADP(+) + H(+)</text>
        <dbReference type="Rhea" id="RHEA:18629"/>
        <dbReference type="ChEBI" id="CHEBI:15378"/>
        <dbReference type="ChEBI" id="CHEBI:30616"/>
        <dbReference type="ChEBI" id="CHEBI:57540"/>
        <dbReference type="ChEBI" id="CHEBI:58349"/>
        <dbReference type="ChEBI" id="CHEBI:456216"/>
        <dbReference type="EC" id="2.7.1.23"/>
    </reaction>
</comment>
<feature type="binding site" evidence="6">
    <location>
        <position position="211"/>
    </location>
    <ligand>
        <name>NAD(+)</name>
        <dbReference type="ChEBI" id="CHEBI:57540"/>
    </ligand>
</feature>
<comment type="caution">
    <text evidence="6">Lacks conserved residue(s) required for the propagation of feature annotation.</text>
</comment>
<comment type="cofactor">
    <cofactor evidence="6">
        <name>a divalent metal cation</name>
        <dbReference type="ChEBI" id="CHEBI:60240"/>
    </cofactor>
</comment>
<evidence type="ECO:0000256" key="6">
    <source>
        <dbReference type="HAMAP-Rule" id="MF_00361"/>
    </source>
</evidence>
<dbReference type="PANTHER" id="PTHR20275">
    <property type="entry name" value="NAD KINASE"/>
    <property type="match status" value="1"/>
</dbReference>
<evidence type="ECO:0000256" key="1">
    <source>
        <dbReference type="ARBA" id="ARBA00022679"/>
    </source>
</evidence>
<protein>
    <recommendedName>
        <fullName evidence="6">NAD kinase</fullName>
        <ecNumber evidence="6">2.7.1.23</ecNumber>
    </recommendedName>
    <alternativeName>
        <fullName evidence="6">ATP-dependent NAD kinase</fullName>
    </alternativeName>
</protein>
<dbReference type="AlphaFoldDB" id="H3KG25"/>
<keyword evidence="2 6" id="KW-0418">Kinase</keyword>
<dbReference type="Gene3D" id="3.40.50.10330">
    <property type="entry name" value="Probable inorganic polyphosphate/atp-NAD kinase, domain 1"/>
    <property type="match status" value="1"/>
</dbReference>
<dbReference type="Pfam" id="PF01513">
    <property type="entry name" value="NAD_kinase"/>
    <property type="match status" value="1"/>
</dbReference>
<dbReference type="GO" id="GO:0051287">
    <property type="term" value="F:NAD binding"/>
    <property type="evidence" value="ECO:0007669"/>
    <property type="project" value="UniProtKB-ARBA"/>
</dbReference>
<reference evidence="7 8" key="1">
    <citation type="submission" date="2011-11" db="EMBL/GenBank/DDBJ databases">
        <authorList>
            <person name="Weinstock G."/>
            <person name="Sodergren E."/>
            <person name="Clifton S."/>
            <person name="Fulton L."/>
            <person name="Fulton B."/>
            <person name="Courtney L."/>
            <person name="Fronick C."/>
            <person name="Harrison M."/>
            <person name="Strong C."/>
            <person name="Farmer C."/>
            <person name="Delahaunty K."/>
            <person name="Markovic C."/>
            <person name="Hall O."/>
            <person name="Minx P."/>
            <person name="Tomlinson C."/>
            <person name="Mitreva M."/>
            <person name="Hou S."/>
            <person name="Chen J."/>
            <person name="Wollam A."/>
            <person name="Pepin K.H."/>
            <person name="Johnson M."/>
            <person name="Bhonagiri V."/>
            <person name="Zhang X."/>
            <person name="Suruliraj S."/>
            <person name="Warren W."/>
            <person name="Chinwalla A."/>
            <person name="Mardis E.R."/>
            <person name="Wilson R.K."/>
        </authorList>
    </citation>
    <scope>NUCLEOTIDE SEQUENCE [LARGE SCALE GENOMIC DNA]</scope>
    <source>
        <strain evidence="7 8">YIT 11816</strain>
    </source>
</reference>
<organism evidence="7 8">
    <name type="scientific">Sutterella parvirubra YIT 11816</name>
    <dbReference type="NCBI Taxonomy" id="762967"/>
    <lineage>
        <taxon>Bacteria</taxon>
        <taxon>Pseudomonadati</taxon>
        <taxon>Pseudomonadota</taxon>
        <taxon>Betaproteobacteria</taxon>
        <taxon>Burkholderiales</taxon>
        <taxon>Sutterellaceae</taxon>
        <taxon>Sutterella</taxon>
    </lineage>
</organism>
<dbReference type="InterPro" id="IPR002504">
    <property type="entry name" value="NADK"/>
</dbReference>
<accession>H3KG25</accession>
<keyword evidence="4 6" id="KW-0520">NAD</keyword>
<dbReference type="EMBL" id="AFBQ01000257">
    <property type="protein sequence ID" value="EHY30951.1"/>
    <property type="molecule type" value="Genomic_DNA"/>
</dbReference>